<accession>A0A1R2C518</accession>
<dbReference type="AlphaFoldDB" id="A0A1R2C518"/>
<comment type="caution">
    <text evidence="2">The sequence shown here is derived from an EMBL/GenBank/DDBJ whole genome shotgun (WGS) entry which is preliminary data.</text>
</comment>
<dbReference type="PANTHER" id="PTHR47176">
    <property type="entry name" value="OSJNBA0020J04.13 PROTEIN"/>
    <property type="match status" value="1"/>
</dbReference>
<dbReference type="Proteomes" id="UP000187209">
    <property type="component" value="Unassembled WGS sequence"/>
</dbReference>
<dbReference type="GO" id="GO:0046872">
    <property type="term" value="F:metal ion binding"/>
    <property type="evidence" value="ECO:0007669"/>
    <property type="project" value="UniProtKB-KW"/>
</dbReference>
<sequence>MRKLIDSHCHLQCLTPKALSETLMENTTIYICNATNENDWDQVISLKSEKVIPCIGIHPWYVSSLSPTWLEKLHIHLQNPDVQIGEIGLDNCKSKIAPKKLQEQIFRSQLQLALEYNKVVNIHCVSAYGKVANILQEYIKIKQFKVLMHSWEGPWEVTSRLLRMFGPNIVFSLSMVSVARNKHVDVVQKLSDENIVIETDSPSQIVTSLVESEEIEYEDGKAVNKPKYLKYVLQTVARIRETSEDALAERLEQNFNRIFFNA</sequence>
<dbReference type="InterPro" id="IPR001130">
    <property type="entry name" value="TatD-like"/>
</dbReference>
<evidence type="ECO:0000313" key="3">
    <source>
        <dbReference type="Proteomes" id="UP000187209"/>
    </source>
</evidence>
<evidence type="ECO:0000313" key="2">
    <source>
        <dbReference type="EMBL" id="OMJ84118.1"/>
    </source>
</evidence>
<organism evidence="2 3">
    <name type="scientific">Stentor coeruleus</name>
    <dbReference type="NCBI Taxonomy" id="5963"/>
    <lineage>
        <taxon>Eukaryota</taxon>
        <taxon>Sar</taxon>
        <taxon>Alveolata</taxon>
        <taxon>Ciliophora</taxon>
        <taxon>Postciliodesmatophora</taxon>
        <taxon>Heterotrichea</taxon>
        <taxon>Heterotrichida</taxon>
        <taxon>Stentoridae</taxon>
        <taxon>Stentor</taxon>
    </lineage>
</organism>
<gene>
    <name evidence="2" type="ORF">SteCoe_14808</name>
</gene>
<evidence type="ECO:0008006" key="4">
    <source>
        <dbReference type="Google" id="ProtNLM"/>
    </source>
</evidence>
<feature type="binding site" evidence="1">
    <location>
        <position position="86"/>
    </location>
    <ligand>
        <name>a divalent metal cation</name>
        <dbReference type="ChEBI" id="CHEBI:60240"/>
        <label>1</label>
    </ligand>
</feature>
<evidence type="ECO:0000256" key="1">
    <source>
        <dbReference type="PIRSR" id="PIRSR005902-1"/>
    </source>
</evidence>
<dbReference type="SUPFAM" id="SSF51556">
    <property type="entry name" value="Metallo-dependent hydrolases"/>
    <property type="match status" value="1"/>
</dbReference>
<reference evidence="2 3" key="1">
    <citation type="submission" date="2016-11" db="EMBL/GenBank/DDBJ databases">
        <title>The macronuclear genome of Stentor coeruleus: a giant cell with tiny introns.</title>
        <authorList>
            <person name="Slabodnick M."/>
            <person name="Ruby J.G."/>
            <person name="Reiff S.B."/>
            <person name="Swart E.C."/>
            <person name="Gosai S."/>
            <person name="Prabakaran S."/>
            <person name="Witkowska E."/>
            <person name="Larue G.E."/>
            <person name="Fisher S."/>
            <person name="Freeman R.M."/>
            <person name="Gunawardena J."/>
            <person name="Chu W."/>
            <person name="Stover N.A."/>
            <person name="Gregory B.D."/>
            <person name="Nowacki M."/>
            <person name="Derisi J."/>
            <person name="Roy S.W."/>
            <person name="Marshall W.F."/>
            <person name="Sood P."/>
        </authorList>
    </citation>
    <scope>NUCLEOTIDE SEQUENCE [LARGE SCALE GENOMIC DNA]</scope>
    <source>
        <strain evidence="2">WM001</strain>
    </source>
</reference>
<name>A0A1R2C518_9CILI</name>
<dbReference type="InterPro" id="IPR032466">
    <property type="entry name" value="Metal_Hydrolase"/>
</dbReference>
<dbReference type="Pfam" id="PF01026">
    <property type="entry name" value="TatD_DNase"/>
    <property type="match status" value="1"/>
</dbReference>
<feature type="binding site" evidence="1">
    <location>
        <position position="123"/>
    </location>
    <ligand>
        <name>a divalent metal cation</name>
        <dbReference type="ChEBI" id="CHEBI:60240"/>
        <label>2</label>
    </ligand>
</feature>
<dbReference type="PIRSF" id="PIRSF005902">
    <property type="entry name" value="DNase_TatD"/>
    <property type="match status" value="1"/>
</dbReference>
<feature type="binding site" evidence="1">
    <location>
        <position position="149"/>
    </location>
    <ligand>
        <name>a divalent metal cation</name>
        <dbReference type="ChEBI" id="CHEBI:60240"/>
        <label>2</label>
    </ligand>
</feature>
<dbReference type="GO" id="GO:0016788">
    <property type="term" value="F:hydrolase activity, acting on ester bonds"/>
    <property type="evidence" value="ECO:0007669"/>
    <property type="project" value="InterPro"/>
</dbReference>
<dbReference type="EMBL" id="MPUH01000279">
    <property type="protein sequence ID" value="OMJ84118.1"/>
    <property type="molecule type" value="Genomic_DNA"/>
</dbReference>
<feature type="binding site" evidence="1">
    <location>
        <position position="200"/>
    </location>
    <ligand>
        <name>a divalent metal cation</name>
        <dbReference type="ChEBI" id="CHEBI:60240"/>
        <label>1</label>
    </ligand>
</feature>
<keyword evidence="3" id="KW-1185">Reference proteome</keyword>
<dbReference type="CDD" id="cd01310">
    <property type="entry name" value="TatD_DNAse"/>
    <property type="match status" value="1"/>
</dbReference>
<dbReference type="PANTHER" id="PTHR47176:SF1">
    <property type="entry name" value="OS04G0577500 PROTEIN"/>
    <property type="match status" value="1"/>
</dbReference>
<feature type="binding site" evidence="1">
    <location>
        <position position="8"/>
    </location>
    <ligand>
        <name>a divalent metal cation</name>
        <dbReference type="ChEBI" id="CHEBI:60240"/>
        <label>1</label>
    </ligand>
</feature>
<proteinExistence type="predicted"/>
<keyword evidence="1" id="KW-0479">Metal-binding</keyword>
<feature type="binding site" evidence="1">
    <location>
        <position position="10"/>
    </location>
    <ligand>
        <name>a divalent metal cation</name>
        <dbReference type="ChEBI" id="CHEBI:60240"/>
        <label>1</label>
    </ligand>
</feature>
<protein>
    <recommendedName>
        <fullName evidence="4">TatD related DNase</fullName>
    </recommendedName>
</protein>
<dbReference type="OrthoDB" id="6079689at2759"/>
<dbReference type="Gene3D" id="3.20.20.140">
    <property type="entry name" value="Metal-dependent hydrolases"/>
    <property type="match status" value="1"/>
</dbReference>